<keyword evidence="3" id="KW-1185">Reference proteome</keyword>
<feature type="region of interest" description="Disordered" evidence="1">
    <location>
        <begin position="40"/>
        <end position="65"/>
    </location>
</feature>
<name>A0A8X6T925_NEPPI</name>
<evidence type="ECO:0000313" key="2">
    <source>
        <dbReference type="EMBL" id="GFS85533.1"/>
    </source>
</evidence>
<evidence type="ECO:0000313" key="3">
    <source>
        <dbReference type="Proteomes" id="UP000887013"/>
    </source>
</evidence>
<accession>A0A8X6T925</accession>
<sequence>MVSILHPSIFNFKNSKPSRSISLPPVMVQTNQFAVIDPTVLGNNQNSSEDEDIEEDVPLPHHRYPPKLKSPPFYFSQRRLPDLAIVF</sequence>
<proteinExistence type="predicted"/>
<protein>
    <submittedName>
        <fullName evidence="2">Uncharacterized protein</fullName>
    </submittedName>
</protein>
<gene>
    <name evidence="2" type="ORF">NPIL_171831</name>
</gene>
<feature type="compositionally biased region" description="Acidic residues" evidence="1">
    <location>
        <begin position="48"/>
        <end position="57"/>
    </location>
</feature>
<dbReference type="EMBL" id="BMAW01003790">
    <property type="protein sequence ID" value="GFS85533.1"/>
    <property type="molecule type" value="Genomic_DNA"/>
</dbReference>
<dbReference type="AlphaFoldDB" id="A0A8X6T925"/>
<evidence type="ECO:0000256" key="1">
    <source>
        <dbReference type="SAM" id="MobiDB-lite"/>
    </source>
</evidence>
<comment type="caution">
    <text evidence="2">The sequence shown here is derived from an EMBL/GenBank/DDBJ whole genome shotgun (WGS) entry which is preliminary data.</text>
</comment>
<dbReference type="Proteomes" id="UP000887013">
    <property type="component" value="Unassembled WGS sequence"/>
</dbReference>
<organism evidence="2 3">
    <name type="scientific">Nephila pilipes</name>
    <name type="common">Giant wood spider</name>
    <name type="synonym">Nephila maculata</name>
    <dbReference type="NCBI Taxonomy" id="299642"/>
    <lineage>
        <taxon>Eukaryota</taxon>
        <taxon>Metazoa</taxon>
        <taxon>Ecdysozoa</taxon>
        <taxon>Arthropoda</taxon>
        <taxon>Chelicerata</taxon>
        <taxon>Arachnida</taxon>
        <taxon>Araneae</taxon>
        <taxon>Araneomorphae</taxon>
        <taxon>Entelegynae</taxon>
        <taxon>Araneoidea</taxon>
        <taxon>Nephilidae</taxon>
        <taxon>Nephila</taxon>
    </lineage>
</organism>
<reference evidence="2" key="1">
    <citation type="submission" date="2020-08" db="EMBL/GenBank/DDBJ databases">
        <title>Multicomponent nature underlies the extraordinary mechanical properties of spider dragline silk.</title>
        <authorList>
            <person name="Kono N."/>
            <person name="Nakamura H."/>
            <person name="Mori M."/>
            <person name="Yoshida Y."/>
            <person name="Ohtoshi R."/>
            <person name="Malay A.D."/>
            <person name="Moran D.A.P."/>
            <person name="Tomita M."/>
            <person name="Numata K."/>
            <person name="Arakawa K."/>
        </authorList>
    </citation>
    <scope>NUCLEOTIDE SEQUENCE</scope>
</reference>